<evidence type="ECO:0000313" key="3">
    <source>
        <dbReference type="Proteomes" id="UP000403266"/>
    </source>
</evidence>
<dbReference type="EMBL" id="VOSK01000025">
    <property type="protein sequence ID" value="MPR25497.1"/>
    <property type="molecule type" value="Genomic_DNA"/>
</dbReference>
<comment type="caution">
    <text evidence="2">The sequence shown here is derived from an EMBL/GenBank/DDBJ whole genome shotgun (WGS) entry which is preliminary data.</text>
</comment>
<dbReference type="OrthoDB" id="8018648at2"/>
<accession>A0A5N7MF82</accession>
<dbReference type="InterPro" id="IPR003489">
    <property type="entry name" value="RHF/RaiA"/>
</dbReference>
<dbReference type="AlphaFoldDB" id="A0A5N7MF82"/>
<protein>
    <submittedName>
        <fullName evidence="2">Ribosome-associated translation inhibitor RaiA</fullName>
    </submittedName>
</protein>
<keyword evidence="3" id="KW-1185">Reference proteome</keyword>
<name>A0A5N7MF82_9HYPH</name>
<dbReference type="NCBIfam" id="TIGR00741">
    <property type="entry name" value="yfiA"/>
    <property type="match status" value="1"/>
</dbReference>
<dbReference type="Pfam" id="PF02482">
    <property type="entry name" value="Ribosomal_S30AE"/>
    <property type="match status" value="1"/>
</dbReference>
<proteinExistence type="predicted"/>
<dbReference type="InterPro" id="IPR036567">
    <property type="entry name" value="RHF-like"/>
</dbReference>
<feature type="compositionally biased region" description="Basic and acidic residues" evidence="1">
    <location>
        <begin position="100"/>
        <end position="115"/>
    </location>
</feature>
<organism evidence="2 3">
    <name type="scientific">Microvirga tunisiensis</name>
    <dbReference type="NCBI Taxonomy" id="2108360"/>
    <lineage>
        <taxon>Bacteria</taxon>
        <taxon>Pseudomonadati</taxon>
        <taxon>Pseudomonadota</taxon>
        <taxon>Alphaproteobacteria</taxon>
        <taxon>Hyphomicrobiales</taxon>
        <taxon>Methylobacteriaceae</taxon>
        <taxon>Microvirga</taxon>
    </lineage>
</organism>
<dbReference type="SUPFAM" id="SSF69754">
    <property type="entry name" value="Ribosome binding protein Y (YfiA homologue)"/>
    <property type="match status" value="1"/>
</dbReference>
<gene>
    <name evidence="2" type="primary">raiA</name>
    <name evidence="2" type="ORF">FS320_09660</name>
</gene>
<evidence type="ECO:0000313" key="2">
    <source>
        <dbReference type="EMBL" id="MPR25497.1"/>
    </source>
</evidence>
<reference evidence="2 3" key="1">
    <citation type="journal article" date="2019" name="Syst. Appl. Microbiol.">
        <title>Microvirga tunisiensis sp. nov., a root nodule symbiotic bacterium isolated from Lupinus micranthus and L. luteus grown in Northern Tunisia.</title>
        <authorList>
            <person name="Msaddak A."/>
            <person name="Rejili M."/>
            <person name="Duran D."/>
            <person name="Mars M."/>
            <person name="Palacios J.M."/>
            <person name="Ruiz-Argueso T."/>
            <person name="Rey L."/>
            <person name="Imperial J."/>
        </authorList>
    </citation>
    <scope>NUCLEOTIDE SEQUENCE [LARGE SCALE GENOMIC DNA]</scope>
    <source>
        <strain evidence="2 3">Lmie10</strain>
    </source>
</reference>
<sequence>MTPDSTEPNILVQSSAVDLGDMFPDYAKTNIRQVAGKYFGHLSSASVHVTREGITYRCTVNMQMGALKMMSGEAKNKDLYAAFRAALQKTAKQLRRTKRELREDKAERIDKDMLLREATAPSRRERNNEGALPAANDEGDYRVAAE</sequence>
<dbReference type="RefSeq" id="WP_152711205.1">
    <property type="nucleotide sequence ID" value="NZ_VOSJ01000023.1"/>
</dbReference>
<evidence type="ECO:0000256" key="1">
    <source>
        <dbReference type="SAM" id="MobiDB-lite"/>
    </source>
</evidence>
<dbReference type="Gene3D" id="3.30.160.100">
    <property type="entry name" value="Ribosome hibernation promotion factor-like"/>
    <property type="match status" value="1"/>
</dbReference>
<dbReference type="Proteomes" id="UP000403266">
    <property type="component" value="Unassembled WGS sequence"/>
</dbReference>
<feature type="region of interest" description="Disordered" evidence="1">
    <location>
        <begin position="97"/>
        <end position="146"/>
    </location>
</feature>